<gene>
    <name evidence="2" type="ORF">RN51_01196</name>
</gene>
<organism evidence="2 3">
    <name type="scientific">Microbacterium oxydans</name>
    <dbReference type="NCBI Taxonomy" id="82380"/>
    <lineage>
        <taxon>Bacteria</taxon>
        <taxon>Bacillati</taxon>
        <taxon>Actinomycetota</taxon>
        <taxon>Actinomycetes</taxon>
        <taxon>Micrococcales</taxon>
        <taxon>Microbacteriaceae</taxon>
        <taxon>Microbacterium</taxon>
    </lineage>
</organism>
<dbReference type="PATRIC" id="fig|82380.10.peg.1202"/>
<evidence type="ECO:0008006" key="4">
    <source>
        <dbReference type="Google" id="ProtNLM"/>
    </source>
</evidence>
<protein>
    <recommendedName>
        <fullName evidence="4">Hemagglutinin</fullName>
    </recommendedName>
</protein>
<dbReference type="AlphaFoldDB" id="A0A0F0KXQ0"/>
<comment type="caution">
    <text evidence="2">The sequence shown here is derived from an EMBL/GenBank/DDBJ whole genome shotgun (WGS) entry which is preliminary data.</text>
</comment>
<proteinExistence type="predicted"/>
<dbReference type="RefSeq" id="WP_052674607.1">
    <property type="nucleotide sequence ID" value="NZ_JYIV01000021.1"/>
</dbReference>
<accession>A0A0F0KXQ0</accession>
<name>A0A0F0KXQ0_9MICO</name>
<sequence>MRLPRLLACFLAVSALVLGTVVPATAASASMSASAPTTSRAMSDPVSTGIAKTTLVGFNAGNIISDAVFTNKSTMTEAQIQAFFNSKVARCQGGRDENNEPIVCIKDFTMNTVTRPADAYCSGYSGQANESAARIIYRVAQACNINPQVLIVMLQKEQGLVTHTWPSAWRYRIALGQGCPDTAPCDPNYIGFFHQIYGAARQMQIYMEGKWFQWYAPGKTWNILYNPNANCGSSPVYIANKATSALYYYTPYQPNAAALNAGYGTGDGCSAYGNRNFYNYFTDWFGSTQAAVNNPFGNIEAIQAVPGQFRVAGWVVDRDTTEPLAVHVYVGSASTAHLADLERPDVAAAYPGTGSRHGFDVTVPAVGPGATNICVYAMNAGPGANVLLGCQEVAAMSGSPSGYIDSVTAVNGGVQVKGWAIDPDSAGPTSVHVYVDSASVAFSADKPRPDLVPHFPQYGANHGFEAKVDAAPGPRRVCVYAINVGPGAPVSLGCQDVTVSSGIVDLNRAPIGSLESVTVDGAKATVSGWAIDPDTSSSIDVHLYVGSNGKAIRADKDRPDIGASHPGYGNRHGFSEQVDLPVGTSNVCAYGINTGAGGHTLLGCKSVTVAPPIVDNGRVPFGVFDSATASAGAVNVSGWAIDPDTTQPIPVHIYVDSASKAYVADKARPDVAAAYPGTGTNRGFAERIEVAPGQHNVCVYAINTGPGGHAFLGCRSVTVFAPIVDRGRPPFGNFEAVVVSPGGATVAGWAIDPDTTDPIQVHIYVDSSSAAYLADKQRPDVGASYGLGNAHGFSEFIPMAAGVHQVCVYAINNGAGGHTFLSCRSITVP</sequence>
<dbReference type="EMBL" id="JYIV01000021">
    <property type="protein sequence ID" value="KJL24031.1"/>
    <property type="molecule type" value="Genomic_DNA"/>
</dbReference>
<evidence type="ECO:0000256" key="1">
    <source>
        <dbReference type="SAM" id="SignalP"/>
    </source>
</evidence>
<reference evidence="2 3" key="1">
    <citation type="submission" date="2015-02" db="EMBL/GenBank/DDBJ databases">
        <title>Draft genome sequences of ten Microbacterium spp. with emphasis on heavy metal contaminated environments.</title>
        <authorList>
            <person name="Corretto E."/>
        </authorList>
    </citation>
    <scope>NUCLEOTIDE SEQUENCE [LARGE SCALE GENOMIC DNA]</scope>
    <source>
        <strain evidence="2 3">BEL163</strain>
    </source>
</reference>
<dbReference type="Proteomes" id="UP000033725">
    <property type="component" value="Unassembled WGS sequence"/>
</dbReference>
<feature type="chain" id="PRO_5002444847" description="Hemagglutinin" evidence="1">
    <location>
        <begin position="27"/>
        <end position="829"/>
    </location>
</feature>
<evidence type="ECO:0000313" key="2">
    <source>
        <dbReference type="EMBL" id="KJL24031.1"/>
    </source>
</evidence>
<evidence type="ECO:0000313" key="3">
    <source>
        <dbReference type="Proteomes" id="UP000033725"/>
    </source>
</evidence>
<feature type="signal peptide" evidence="1">
    <location>
        <begin position="1"/>
        <end position="26"/>
    </location>
</feature>
<dbReference type="OrthoDB" id="9764271at2"/>
<keyword evidence="1" id="KW-0732">Signal</keyword>